<evidence type="ECO:0000313" key="3">
    <source>
        <dbReference type="Proteomes" id="UP000473323"/>
    </source>
</evidence>
<feature type="domain" description="RND related barrel-sandwich hybrid" evidence="1">
    <location>
        <begin position="46"/>
        <end position="216"/>
    </location>
</feature>
<gene>
    <name evidence="2" type="ORF">GT694_04270</name>
</gene>
<dbReference type="AlphaFoldDB" id="A0A6L8TDN5"/>
<sequence length="451" mass="50239">MFGAIFIYMIFSVILYLTASHMESYQVPSGPLSMNETYTGLAIMTENVVQADAGGYVTYYAREGTKINANGAVYSLNSSRSADNVTSLSREELADIRSNMQSFSKGFDPSKFNSAYSFKYQLNGSILQYASDSSGASSASTTSEDGEEATVTTIVSSDPNIRRAQTDGIILYSTDGYETKTVDNVTAADFDQNSYQETDLKTDGQIKAGDDIYTIITDERWSLLIPLSEKQAANLKERTSIRVKFLKDDLTQTGDFSIMEIDGAKYGKIDFNKGLIRYASDRFLEIELVTNNVTGLKIPLSSIVTKEFYAIPSKYLTTDDETQQSGFMLSGRNKKGDSTTTFVNAGIYGRDEITDKETQETSYIYYVDKNKFKEGDALVDPDSGEKFIIGDTEVLEGVFCVNQGYAVFRRIEILDENEEYAVVSKETYNGLVRYDRIVKNADKVSEQDILY</sequence>
<accession>A0A6L8TDN5</accession>
<evidence type="ECO:0000313" key="2">
    <source>
        <dbReference type="EMBL" id="MZL61280.1"/>
    </source>
</evidence>
<evidence type="ECO:0000259" key="1">
    <source>
        <dbReference type="Pfam" id="PF26018"/>
    </source>
</evidence>
<comment type="caution">
    <text evidence="2">The sequence shown here is derived from an EMBL/GenBank/DDBJ whole genome shotgun (WGS) entry which is preliminary data.</text>
</comment>
<proteinExistence type="predicted"/>
<protein>
    <recommendedName>
        <fullName evidence="1">RND related barrel-sandwich hybrid domain-containing protein</fullName>
    </recommendedName>
</protein>
<dbReference type="InterPro" id="IPR058709">
    <property type="entry name" value="BSH_RND-rel"/>
</dbReference>
<dbReference type="Pfam" id="PF26018">
    <property type="entry name" value="BSH_RND_rel"/>
    <property type="match status" value="1"/>
</dbReference>
<dbReference type="EMBL" id="WWVT01000004">
    <property type="protein sequence ID" value="MZL61280.1"/>
    <property type="molecule type" value="Genomic_DNA"/>
</dbReference>
<name>A0A6L8TDN5_9FIRM</name>
<organism evidence="2 3">
    <name type="scientific">Blautia massiliensis</name>
    <name type="common">ex Durand et al. 2017</name>
    <dbReference type="NCBI Taxonomy" id="1737424"/>
    <lineage>
        <taxon>Bacteria</taxon>
        <taxon>Bacillati</taxon>
        <taxon>Bacillota</taxon>
        <taxon>Clostridia</taxon>
        <taxon>Lachnospirales</taxon>
        <taxon>Lachnospiraceae</taxon>
        <taxon>Blautia</taxon>
    </lineage>
</organism>
<dbReference type="Proteomes" id="UP000473323">
    <property type="component" value="Unassembled WGS sequence"/>
</dbReference>
<reference evidence="2 3" key="1">
    <citation type="journal article" date="2019" name="Nat. Med.">
        <title>A library of human gut bacterial isolates paired with longitudinal multiomics data enables mechanistic microbiome research.</title>
        <authorList>
            <person name="Poyet M."/>
            <person name="Groussin M."/>
            <person name="Gibbons S.M."/>
            <person name="Avila-Pacheco J."/>
            <person name="Jiang X."/>
            <person name="Kearney S.M."/>
            <person name="Perrotta A.R."/>
            <person name="Berdy B."/>
            <person name="Zhao S."/>
            <person name="Lieberman T.D."/>
            <person name="Swanson P.K."/>
            <person name="Smith M."/>
            <person name="Roesemann S."/>
            <person name="Alexander J.E."/>
            <person name="Rich S.A."/>
            <person name="Livny J."/>
            <person name="Vlamakis H."/>
            <person name="Clish C."/>
            <person name="Bullock K."/>
            <person name="Deik A."/>
            <person name="Scott J."/>
            <person name="Pierce K.A."/>
            <person name="Xavier R.J."/>
            <person name="Alm E.J."/>
        </authorList>
    </citation>
    <scope>NUCLEOTIDE SEQUENCE [LARGE SCALE GENOMIC DNA]</scope>
    <source>
        <strain evidence="2 3">BIOML-A4</strain>
    </source>
</reference>